<keyword evidence="5" id="KW-1185">Reference proteome</keyword>
<reference evidence="4 5" key="1">
    <citation type="submission" date="2024-03" db="EMBL/GenBank/DDBJ databases">
        <title>Sulfurimonas sp. HSL3-1.</title>
        <authorList>
            <person name="Wang S."/>
        </authorList>
    </citation>
    <scope>NUCLEOTIDE SEQUENCE [LARGE SCALE GENOMIC DNA]</scope>
    <source>
        <strain evidence="4 5">HSL3-1</strain>
    </source>
</reference>
<feature type="domain" description="DUF1731" evidence="3">
    <location>
        <begin position="237"/>
        <end position="282"/>
    </location>
</feature>
<evidence type="ECO:0000313" key="5">
    <source>
        <dbReference type="Proteomes" id="UP001447842"/>
    </source>
</evidence>
<evidence type="ECO:0000256" key="1">
    <source>
        <dbReference type="ARBA" id="ARBA00009353"/>
    </source>
</evidence>
<feature type="domain" description="NAD-dependent epimerase/dehydratase" evidence="2">
    <location>
        <begin position="6"/>
        <end position="210"/>
    </location>
</feature>
<proteinExistence type="inferred from homology"/>
<dbReference type="PANTHER" id="PTHR11092">
    <property type="entry name" value="SUGAR NUCLEOTIDE EPIMERASE RELATED"/>
    <property type="match status" value="1"/>
</dbReference>
<dbReference type="PANTHER" id="PTHR11092:SF0">
    <property type="entry name" value="EPIMERASE FAMILY PROTEIN SDR39U1"/>
    <property type="match status" value="1"/>
</dbReference>
<dbReference type="RefSeq" id="WP_345969503.1">
    <property type="nucleotide sequence ID" value="NZ_CP147920.1"/>
</dbReference>
<dbReference type="InterPro" id="IPR001509">
    <property type="entry name" value="Epimerase_deHydtase"/>
</dbReference>
<dbReference type="InterPro" id="IPR010099">
    <property type="entry name" value="SDR39U1"/>
</dbReference>
<dbReference type="InterPro" id="IPR036291">
    <property type="entry name" value="NAD(P)-bd_dom_sf"/>
</dbReference>
<dbReference type="InterPro" id="IPR013549">
    <property type="entry name" value="DUF1731"/>
</dbReference>
<dbReference type="Proteomes" id="UP001447842">
    <property type="component" value="Chromosome"/>
</dbReference>
<sequence>MRIAMGGATGFVGRHLRKRFEAEGWAVIPLSRSDLALPAEALAEKLIGADVIINIAGAPVDRRWSRRYKALLVSSRVGTTERLAEAIALLEVKPSLYIGGSAVGIYPSKKWHDELSEEYAYTFLGELCQQWEAAATEVKAYGVRTVIFRLGIVLGNGGMLARMLPAFRLGLGGVVGDGKQYLSWIHIGDLCEAFARAVTDAKMRGIYNLAAPRVSTNKELTEALGTKLHRPTFMRLPYWFLRLVFGEGAEVIAGGQWAVPRRLLDAGFTFRFDHLGDALDNLLTKRKD</sequence>
<comment type="similarity">
    <text evidence="1">Belongs to the NAD(P)-dependent epimerase/dehydratase family. SDR39U1 subfamily.</text>
</comment>
<dbReference type="EMBL" id="CP147920">
    <property type="protein sequence ID" value="XAU14426.1"/>
    <property type="molecule type" value="Genomic_DNA"/>
</dbReference>
<gene>
    <name evidence="4" type="ORF">WCY31_09210</name>
</gene>
<evidence type="ECO:0000259" key="3">
    <source>
        <dbReference type="Pfam" id="PF08338"/>
    </source>
</evidence>
<dbReference type="NCBIfam" id="TIGR01777">
    <property type="entry name" value="yfcH"/>
    <property type="match status" value="1"/>
</dbReference>
<dbReference type="Gene3D" id="3.40.50.720">
    <property type="entry name" value="NAD(P)-binding Rossmann-like Domain"/>
    <property type="match status" value="1"/>
</dbReference>
<dbReference type="SUPFAM" id="SSF51735">
    <property type="entry name" value="NAD(P)-binding Rossmann-fold domains"/>
    <property type="match status" value="1"/>
</dbReference>
<evidence type="ECO:0000313" key="4">
    <source>
        <dbReference type="EMBL" id="XAU14426.1"/>
    </source>
</evidence>
<protein>
    <submittedName>
        <fullName evidence="4">TIGR01777 family oxidoreductase</fullName>
    </submittedName>
</protein>
<organism evidence="4 5">
    <name type="scientific">Sulfurimonas diazotrophicus</name>
    <dbReference type="NCBI Taxonomy" id="3131939"/>
    <lineage>
        <taxon>Bacteria</taxon>
        <taxon>Pseudomonadati</taxon>
        <taxon>Campylobacterota</taxon>
        <taxon>Epsilonproteobacteria</taxon>
        <taxon>Campylobacterales</taxon>
        <taxon>Sulfurimonadaceae</taxon>
        <taxon>Sulfurimonas</taxon>
    </lineage>
</organism>
<dbReference type="Pfam" id="PF01370">
    <property type="entry name" value="Epimerase"/>
    <property type="match status" value="1"/>
</dbReference>
<accession>A0ABZ3H7B0</accession>
<dbReference type="Pfam" id="PF08338">
    <property type="entry name" value="DUF1731"/>
    <property type="match status" value="1"/>
</dbReference>
<name>A0ABZ3H7B0_9BACT</name>
<evidence type="ECO:0000259" key="2">
    <source>
        <dbReference type="Pfam" id="PF01370"/>
    </source>
</evidence>